<dbReference type="SUPFAM" id="SSF46626">
    <property type="entry name" value="Cytochrome c"/>
    <property type="match status" value="1"/>
</dbReference>
<name>A0ABU8XCB2_9BURK</name>
<sequence length="100" mass="10057">MAGIAFAAPCLAADPALAEGRQIFNSGAASAPACALCHTLKDAGSTGQIGPDLDDLKPDAARIARVIRSGMGAMPAFTALTDDQVAALARYVSTVTQAKP</sequence>
<dbReference type="Proteomes" id="UP001367030">
    <property type="component" value="Unassembled WGS sequence"/>
</dbReference>
<dbReference type="InterPro" id="IPR051811">
    <property type="entry name" value="Cytochrome_c550/c551-like"/>
</dbReference>
<dbReference type="InterPro" id="IPR009056">
    <property type="entry name" value="Cyt_c-like_dom"/>
</dbReference>
<evidence type="ECO:0000256" key="2">
    <source>
        <dbReference type="ARBA" id="ARBA00022617"/>
    </source>
</evidence>
<protein>
    <submittedName>
        <fullName evidence="8">Cytochrome c</fullName>
    </submittedName>
</protein>
<evidence type="ECO:0000256" key="1">
    <source>
        <dbReference type="ARBA" id="ARBA00022448"/>
    </source>
</evidence>
<evidence type="ECO:0000259" key="7">
    <source>
        <dbReference type="PROSITE" id="PS51007"/>
    </source>
</evidence>
<keyword evidence="5 6" id="KW-0408">Iron</keyword>
<evidence type="ECO:0000313" key="9">
    <source>
        <dbReference type="Proteomes" id="UP001367030"/>
    </source>
</evidence>
<evidence type="ECO:0000256" key="6">
    <source>
        <dbReference type="PROSITE-ProRule" id="PRU00433"/>
    </source>
</evidence>
<organism evidence="8 9">
    <name type="scientific">Variovorax robiniae</name>
    <dbReference type="NCBI Taxonomy" id="1836199"/>
    <lineage>
        <taxon>Bacteria</taxon>
        <taxon>Pseudomonadati</taxon>
        <taxon>Pseudomonadota</taxon>
        <taxon>Betaproteobacteria</taxon>
        <taxon>Burkholderiales</taxon>
        <taxon>Comamonadaceae</taxon>
        <taxon>Variovorax</taxon>
    </lineage>
</organism>
<proteinExistence type="predicted"/>
<keyword evidence="9" id="KW-1185">Reference proteome</keyword>
<evidence type="ECO:0000256" key="5">
    <source>
        <dbReference type="ARBA" id="ARBA00023004"/>
    </source>
</evidence>
<dbReference type="InterPro" id="IPR036909">
    <property type="entry name" value="Cyt_c-like_dom_sf"/>
</dbReference>
<dbReference type="PROSITE" id="PS51007">
    <property type="entry name" value="CYTC"/>
    <property type="match status" value="1"/>
</dbReference>
<dbReference type="PANTHER" id="PTHR37823">
    <property type="entry name" value="CYTOCHROME C-553-LIKE"/>
    <property type="match status" value="1"/>
</dbReference>
<keyword evidence="1" id="KW-0813">Transport</keyword>
<gene>
    <name evidence="8" type="ORF">WKW79_23100</name>
</gene>
<dbReference type="EMBL" id="JBBKZS010000011">
    <property type="protein sequence ID" value="MEJ8857477.1"/>
    <property type="molecule type" value="Genomic_DNA"/>
</dbReference>
<evidence type="ECO:0000256" key="3">
    <source>
        <dbReference type="ARBA" id="ARBA00022723"/>
    </source>
</evidence>
<dbReference type="Gene3D" id="1.10.760.10">
    <property type="entry name" value="Cytochrome c-like domain"/>
    <property type="match status" value="1"/>
</dbReference>
<accession>A0ABU8XCB2</accession>
<feature type="domain" description="Cytochrome c" evidence="7">
    <location>
        <begin position="15"/>
        <end position="96"/>
    </location>
</feature>
<keyword evidence="4" id="KW-0249">Electron transport</keyword>
<comment type="caution">
    <text evidence="8">The sequence shown here is derived from an EMBL/GenBank/DDBJ whole genome shotgun (WGS) entry which is preliminary data.</text>
</comment>
<evidence type="ECO:0000256" key="4">
    <source>
        <dbReference type="ARBA" id="ARBA00022982"/>
    </source>
</evidence>
<keyword evidence="3 6" id="KW-0479">Metal-binding</keyword>
<dbReference type="Pfam" id="PF13442">
    <property type="entry name" value="Cytochrome_CBB3"/>
    <property type="match status" value="1"/>
</dbReference>
<reference evidence="8 9" key="1">
    <citation type="submission" date="2024-03" db="EMBL/GenBank/DDBJ databases">
        <title>Novel species of the genus Variovorax.</title>
        <authorList>
            <person name="Liu Q."/>
            <person name="Xin Y.-H."/>
        </authorList>
    </citation>
    <scope>NUCLEOTIDE SEQUENCE [LARGE SCALE GENOMIC DNA]</scope>
    <source>
        <strain evidence="8 9">KACC 18901</strain>
    </source>
</reference>
<keyword evidence="2 6" id="KW-0349">Heme</keyword>
<evidence type="ECO:0000313" key="8">
    <source>
        <dbReference type="EMBL" id="MEJ8857477.1"/>
    </source>
</evidence>